<dbReference type="FunFam" id="3.40.50.280:FF:000003">
    <property type="entry name" value="Dimethylamine methyltransferase corrinoid protein"/>
    <property type="match status" value="1"/>
</dbReference>
<dbReference type="GO" id="GO:0050667">
    <property type="term" value="P:homocysteine metabolic process"/>
    <property type="evidence" value="ECO:0007669"/>
    <property type="project" value="TreeGrafter"/>
</dbReference>
<comment type="similarity">
    <text evidence="1">Belongs to the methylamine corrinoid protein family.</text>
</comment>
<sequence length="211" mass="22681">MSNNSALVQNVVAGDWKDIARLTKESLDSGTRAEDLIHQLQAGMEVVGEKYSSGEYYLPDMMKSARCMNIAFEVLKPVMEGSNVASLGKILIGTVKSDMHDIGKNIVIGFLKGVGFDVVDLGTDVSEEKFAEEIERQKPDIVGLSSLLTTTMHEIGTVIKTLEDKGLRSSVRVVAGGAPVTEAFALSMGADAYAKDGGQAVKICKHLMEKN</sequence>
<protein>
    <submittedName>
        <fullName evidence="6">Putative cobalamin binding protein</fullName>
    </submittedName>
</protein>
<dbReference type="SUPFAM" id="SSF47644">
    <property type="entry name" value="Methionine synthase domain"/>
    <property type="match status" value="1"/>
</dbReference>
<organism evidence="6 7">
    <name type="scientific">Desulfomonile tiedjei (strain ATCC 49306 / DSM 6799 / DCB-1)</name>
    <dbReference type="NCBI Taxonomy" id="706587"/>
    <lineage>
        <taxon>Bacteria</taxon>
        <taxon>Pseudomonadati</taxon>
        <taxon>Thermodesulfobacteriota</taxon>
        <taxon>Desulfomonilia</taxon>
        <taxon>Desulfomonilales</taxon>
        <taxon>Desulfomonilaceae</taxon>
        <taxon>Desulfomonile</taxon>
    </lineage>
</organism>
<dbReference type="RefSeq" id="WP_014809942.1">
    <property type="nucleotide sequence ID" value="NC_018025.1"/>
</dbReference>
<dbReference type="KEGG" id="dti:Desti_2099"/>
<dbReference type="Gene3D" id="1.10.1240.10">
    <property type="entry name" value="Methionine synthase domain"/>
    <property type="match status" value="1"/>
</dbReference>
<evidence type="ECO:0000313" key="6">
    <source>
        <dbReference type="EMBL" id="AFM24798.1"/>
    </source>
</evidence>
<dbReference type="SUPFAM" id="SSF52242">
    <property type="entry name" value="Cobalamin (vitamin B12)-binding domain"/>
    <property type="match status" value="1"/>
</dbReference>
<dbReference type="HOGENOM" id="CLU_082102_2_0_7"/>
<keyword evidence="7" id="KW-1185">Reference proteome</keyword>
<dbReference type="InterPro" id="IPR003759">
    <property type="entry name" value="Cbl-bd_cap"/>
</dbReference>
<keyword evidence="2" id="KW-0479">Metal-binding</keyword>
<dbReference type="Proteomes" id="UP000006055">
    <property type="component" value="Chromosome"/>
</dbReference>
<dbReference type="EMBL" id="CP003360">
    <property type="protein sequence ID" value="AFM24798.1"/>
    <property type="molecule type" value="Genomic_DNA"/>
</dbReference>
<dbReference type="GO" id="GO:0046872">
    <property type="term" value="F:metal ion binding"/>
    <property type="evidence" value="ECO:0007669"/>
    <property type="project" value="UniProtKB-KW"/>
</dbReference>
<reference evidence="7" key="1">
    <citation type="submission" date="2012-06" db="EMBL/GenBank/DDBJ databases">
        <title>Complete sequence of chromosome of Desulfomonile tiedjei DSM 6799.</title>
        <authorList>
            <person name="Lucas S."/>
            <person name="Copeland A."/>
            <person name="Lapidus A."/>
            <person name="Glavina del Rio T."/>
            <person name="Dalin E."/>
            <person name="Tice H."/>
            <person name="Bruce D."/>
            <person name="Goodwin L."/>
            <person name="Pitluck S."/>
            <person name="Peters L."/>
            <person name="Ovchinnikova G."/>
            <person name="Zeytun A."/>
            <person name="Lu M."/>
            <person name="Kyrpides N."/>
            <person name="Mavromatis K."/>
            <person name="Ivanova N."/>
            <person name="Brettin T."/>
            <person name="Detter J.C."/>
            <person name="Han C."/>
            <person name="Larimer F."/>
            <person name="Land M."/>
            <person name="Hauser L."/>
            <person name="Markowitz V."/>
            <person name="Cheng J.-F."/>
            <person name="Hugenholtz P."/>
            <person name="Woyke T."/>
            <person name="Wu D."/>
            <person name="Spring S."/>
            <person name="Schroeder M."/>
            <person name="Brambilla E."/>
            <person name="Klenk H.-P."/>
            <person name="Eisen J.A."/>
        </authorList>
    </citation>
    <scope>NUCLEOTIDE SEQUENCE [LARGE SCALE GENOMIC DNA]</scope>
    <source>
        <strain evidence="7">ATCC 49306 / DSM 6799 / DCB-1</strain>
    </source>
</reference>
<gene>
    <name evidence="6" type="ordered locus">Desti_2099</name>
</gene>
<dbReference type="PANTHER" id="PTHR45833:SF1">
    <property type="entry name" value="METHIONINE SYNTHASE"/>
    <property type="match status" value="1"/>
</dbReference>
<accession>I4C5F7</accession>
<evidence type="ECO:0000313" key="7">
    <source>
        <dbReference type="Proteomes" id="UP000006055"/>
    </source>
</evidence>
<dbReference type="SMART" id="SM01018">
    <property type="entry name" value="B12-binding_2"/>
    <property type="match status" value="1"/>
</dbReference>
<dbReference type="Pfam" id="PF02310">
    <property type="entry name" value="B12-binding"/>
    <property type="match status" value="1"/>
</dbReference>
<dbReference type="PROSITE" id="PS51332">
    <property type="entry name" value="B12_BINDING"/>
    <property type="match status" value="1"/>
</dbReference>
<evidence type="ECO:0000259" key="4">
    <source>
        <dbReference type="PROSITE" id="PS51332"/>
    </source>
</evidence>
<dbReference type="GO" id="GO:0008705">
    <property type="term" value="F:methionine synthase activity"/>
    <property type="evidence" value="ECO:0007669"/>
    <property type="project" value="TreeGrafter"/>
</dbReference>
<feature type="domain" description="B12-binding" evidence="4">
    <location>
        <begin position="87"/>
        <end position="211"/>
    </location>
</feature>
<dbReference type="PANTHER" id="PTHR45833">
    <property type="entry name" value="METHIONINE SYNTHASE"/>
    <property type="match status" value="1"/>
</dbReference>
<dbReference type="GO" id="GO:0046653">
    <property type="term" value="P:tetrahydrofolate metabolic process"/>
    <property type="evidence" value="ECO:0007669"/>
    <property type="project" value="TreeGrafter"/>
</dbReference>
<dbReference type="CDD" id="cd02070">
    <property type="entry name" value="corrinoid_protein_B12-BD"/>
    <property type="match status" value="1"/>
</dbReference>
<name>I4C5F7_DESTA</name>
<dbReference type="InterPro" id="IPR036594">
    <property type="entry name" value="Meth_synthase_dom"/>
</dbReference>
<dbReference type="Pfam" id="PF02607">
    <property type="entry name" value="B12-binding_2"/>
    <property type="match status" value="1"/>
</dbReference>
<keyword evidence="3" id="KW-0170">Cobalt</keyword>
<dbReference type="PROSITE" id="PS51337">
    <property type="entry name" value="B12_BINDING_NTER"/>
    <property type="match status" value="1"/>
</dbReference>
<evidence type="ECO:0000259" key="5">
    <source>
        <dbReference type="PROSITE" id="PS51337"/>
    </source>
</evidence>
<dbReference type="AlphaFoldDB" id="I4C5F7"/>
<evidence type="ECO:0000256" key="2">
    <source>
        <dbReference type="ARBA" id="ARBA00022723"/>
    </source>
</evidence>
<dbReference type="eggNOG" id="COG5012">
    <property type="taxonomic scope" value="Bacteria"/>
</dbReference>
<dbReference type="InterPro" id="IPR036724">
    <property type="entry name" value="Cobalamin-bd_sf"/>
</dbReference>
<evidence type="ECO:0000256" key="3">
    <source>
        <dbReference type="ARBA" id="ARBA00023285"/>
    </source>
</evidence>
<dbReference type="InterPro" id="IPR006158">
    <property type="entry name" value="Cobalamin-bd"/>
</dbReference>
<proteinExistence type="inferred from homology"/>
<dbReference type="STRING" id="706587.Desti_2099"/>
<dbReference type="Gene3D" id="3.40.50.280">
    <property type="entry name" value="Cobalamin-binding domain"/>
    <property type="match status" value="1"/>
</dbReference>
<dbReference type="GO" id="GO:0005829">
    <property type="term" value="C:cytosol"/>
    <property type="evidence" value="ECO:0007669"/>
    <property type="project" value="TreeGrafter"/>
</dbReference>
<evidence type="ECO:0000256" key="1">
    <source>
        <dbReference type="ARBA" id="ARBA00010854"/>
    </source>
</evidence>
<dbReference type="GO" id="GO:0031419">
    <property type="term" value="F:cobalamin binding"/>
    <property type="evidence" value="ECO:0007669"/>
    <property type="project" value="InterPro"/>
</dbReference>
<feature type="domain" description="B12-binding N-terminal" evidence="5">
    <location>
        <begin position="1"/>
        <end position="87"/>
    </location>
</feature>
<dbReference type="InterPro" id="IPR050554">
    <property type="entry name" value="Met_Synthase/Corrinoid"/>
</dbReference>